<dbReference type="PANTHER" id="PTHR43429:SF1">
    <property type="entry name" value="NAD(P)H SULFUR OXIDOREDUCTASE (COA-DEPENDENT)"/>
    <property type="match status" value="1"/>
</dbReference>
<dbReference type="PRINTS" id="PR00368">
    <property type="entry name" value="FADPNR"/>
</dbReference>
<keyword evidence="3" id="KW-0285">Flavoprotein</keyword>
<organism evidence="8 9">
    <name type="scientific">Sulfobacillus benefaciens</name>
    <dbReference type="NCBI Taxonomy" id="453960"/>
    <lineage>
        <taxon>Bacteria</taxon>
        <taxon>Bacillati</taxon>
        <taxon>Bacillota</taxon>
        <taxon>Clostridia</taxon>
        <taxon>Eubacteriales</taxon>
        <taxon>Clostridiales Family XVII. Incertae Sedis</taxon>
        <taxon>Sulfobacillus</taxon>
    </lineage>
</organism>
<evidence type="ECO:0000256" key="3">
    <source>
        <dbReference type="ARBA" id="ARBA00022630"/>
    </source>
</evidence>
<evidence type="ECO:0000256" key="5">
    <source>
        <dbReference type="ARBA" id="ARBA00023002"/>
    </source>
</evidence>
<gene>
    <name evidence="8" type="ORF">C7B43_02435</name>
</gene>
<comment type="caution">
    <text evidence="8">The sequence shown here is derived from an EMBL/GenBank/DDBJ whole genome shotgun (WGS) entry which is preliminary data.</text>
</comment>
<dbReference type="PRINTS" id="PR00411">
    <property type="entry name" value="PNDRDTASEI"/>
</dbReference>
<evidence type="ECO:0000256" key="2">
    <source>
        <dbReference type="ARBA" id="ARBA00009130"/>
    </source>
</evidence>
<evidence type="ECO:0000256" key="6">
    <source>
        <dbReference type="ARBA" id="ARBA00023284"/>
    </source>
</evidence>
<dbReference type="InterPro" id="IPR016156">
    <property type="entry name" value="FAD/NAD-linked_Rdtase_dimer_sf"/>
</dbReference>
<dbReference type="Pfam" id="PF00581">
    <property type="entry name" value="Rhodanese"/>
    <property type="match status" value="1"/>
</dbReference>
<dbReference type="InterPro" id="IPR001763">
    <property type="entry name" value="Rhodanese-like_dom"/>
</dbReference>
<proteinExistence type="inferred from homology"/>
<evidence type="ECO:0000313" key="9">
    <source>
        <dbReference type="Proteomes" id="UP000242699"/>
    </source>
</evidence>
<name>A0A2T2X9X2_9FIRM</name>
<evidence type="ECO:0000259" key="7">
    <source>
        <dbReference type="PROSITE" id="PS50206"/>
    </source>
</evidence>
<dbReference type="Gene3D" id="3.50.50.60">
    <property type="entry name" value="FAD/NAD(P)-binding domain"/>
    <property type="match status" value="2"/>
</dbReference>
<dbReference type="Pfam" id="PF07992">
    <property type="entry name" value="Pyr_redox_2"/>
    <property type="match status" value="1"/>
</dbReference>
<dbReference type="InterPro" id="IPR036873">
    <property type="entry name" value="Rhodanese-like_dom_sf"/>
</dbReference>
<evidence type="ECO:0000256" key="1">
    <source>
        <dbReference type="ARBA" id="ARBA00001974"/>
    </source>
</evidence>
<dbReference type="Gene3D" id="3.40.250.10">
    <property type="entry name" value="Rhodanese-like domain"/>
    <property type="match status" value="1"/>
</dbReference>
<dbReference type="InterPro" id="IPR036188">
    <property type="entry name" value="FAD/NAD-bd_sf"/>
</dbReference>
<dbReference type="SUPFAM" id="SSF52821">
    <property type="entry name" value="Rhodanese/Cell cycle control phosphatase"/>
    <property type="match status" value="1"/>
</dbReference>
<dbReference type="EMBL" id="PXYT01000003">
    <property type="protein sequence ID" value="PSR31247.1"/>
    <property type="molecule type" value="Genomic_DNA"/>
</dbReference>
<keyword evidence="5" id="KW-0560">Oxidoreductase</keyword>
<keyword evidence="4" id="KW-0274">FAD</keyword>
<protein>
    <submittedName>
        <fullName evidence="8">CoA-disulfide reductase</fullName>
    </submittedName>
</protein>
<dbReference type="InterPro" id="IPR050260">
    <property type="entry name" value="FAD-bd_OxRdtase"/>
</dbReference>
<feature type="domain" description="Rhodanese" evidence="7">
    <location>
        <begin position="507"/>
        <end position="594"/>
    </location>
</feature>
<reference evidence="8 9" key="1">
    <citation type="journal article" date="2014" name="BMC Genomics">
        <title>Comparison of environmental and isolate Sulfobacillus genomes reveals diverse carbon, sulfur, nitrogen, and hydrogen metabolisms.</title>
        <authorList>
            <person name="Justice N.B."/>
            <person name="Norman A."/>
            <person name="Brown C.T."/>
            <person name="Singh A."/>
            <person name="Thomas B.C."/>
            <person name="Banfield J.F."/>
        </authorList>
    </citation>
    <scope>NUCLEOTIDE SEQUENCE [LARGE SCALE GENOMIC DNA]</scope>
    <source>
        <strain evidence="8">AMDSBA1</strain>
    </source>
</reference>
<comment type="cofactor">
    <cofactor evidence="1">
        <name>FAD</name>
        <dbReference type="ChEBI" id="CHEBI:57692"/>
    </cofactor>
</comment>
<dbReference type="PANTHER" id="PTHR43429">
    <property type="entry name" value="PYRIDINE NUCLEOTIDE-DISULFIDE OXIDOREDUCTASE DOMAIN-CONTAINING"/>
    <property type="match status" value="1"/>
</dbReference>
<dbReference type="PROSITE" id="PS50206">
    <property type="entry name" value="RHODANESE_3"/>
    <property type="match status" value="1"/>
</dbReference>
<keyword evidence="6" id="KW-0676">Redox-active center</keyword>
<accession>A0A2T2X9X2</accession>
<dbReference type="Proteomes" id="UP000242699">
    <property type="component" value="Unassembled WGS sequence"/>
</dbReference>
<evidence type="ECO:0000256" key="4">
    <source>
        <dbReference type="ARBA" id="ARBA00022827"/>
    </source>
</evidence>
<sequence>MVGTPGQAAGEFGSRLSQGVAKDVNSGLAADVTSAHGFKEVGSLRRILIIGGVAGGASAATRARRLDEQAEITIIEKGPYVSFANCGLPYYISREIESVDELLLETPNSFYHRFGVEVLTEREVTWVDVEERVAKSVSRVTGESSRHSYDELILAPGARPIVPEIQGQDMQGVFQLRTVPDAVRLREFIESASAHHAVVLGAGFIGLEMAEVLSKRGIEVTLVDRASQILPPVDSELAQYFGDRIQSQGINVRLQDTIREISRRKVYLGSGQELAADLVVLALGVRPDVQLARDMGLTLGTTGAVWVDSGMRTSHDHIYAAGDAVEKRDLVTGQPAWWPLAGVANKEGRVAGTNAAGGAATLKGALGTAIVRVDPYNVAVTGLTERTLQARDIPYQLMYTVKGDHASYYPGAQDLFTKILFDPEQGRVLGAQIAGRTGVDKRIDVLATAISAHMTVAQLGELDLAYAPPFGSAKDSVIITGMAAENLRNGLIHGITPQELYQWLQQSVNGPILLDVRDPHEVQEIGGIGQFISIPLDNLRRNLDRVLPARDQALVVYCRSGHRSYVAARMLQQHGYPKVYNLLGGMTAWQAHFAS</sequence>
<dbReference type="InterPro" id="IPR004099">
    <property type="entry name" value="Pyr_nucl-diS_OxRdtase_dimer"/>
</dbReference>
<dbReference type="SUPFAM" id="SSF55424">
    <property type="entry name" value="FAD/NAD-linked reductases, dimerisation (C-terminal) domain"/>
    <property type="match status" value="1"/>
</dbReference>
<evidence type="ECO:0000313" key="8">
    <source>
        <dbReference type="EMBL" id="PSR31247.1"/>
    </source>
</evidence>
<dbReference type="SUPFAM" id="SSF51905">
    <property type="entry name" value="FAD/NAD(P)-binding domain"/>
    <property type="match status" value="2"/>
</dbReference>
<dbReference type="InterPro" id="IPR023753">
    <property type="entry name" value="FAD/NAD-binding_dom"/>
</dbReference>
<dbReference type="AlphaFoldDB" id="A0A2T2X9X2"/>
<dbReference type="SMART" id="SM00450">
    <property type="entry name" value="RHOD"/>
    <property type="match status" value="1"/>
</dbReference>
<comment type="similarity">
    <text evidence="2">Belongs to the class-III pyridine nucleotide-disulfide oxidoreductase family.</text>
</comment>
<dbReference type="Pfam" id="PF02852">
    <property type="entry name" value="Pyr_redox_dim"/>
    <property type="match status" value="1"/>
</dbReference>
<dbReference type="CDD" id="cd00158">
    <property type="entry name" value="RHOD"/>
    <property type="match status" value="1"/>
</dbReference>
<dbReference type="GO" id="GO:0016491">
    <property type="term" value="F:oxidoreductase activity"/>
    <property type="evidence" value="ECO:0007669"/>
    <property type="project" value="UniProtKB-KW"/>
</dbReference>